<evidence type="ECO:0000313" key="9">
    <source>
        <dbReference type="Proteomes" id="UP001085076"/>
    </source>
</evidence>
<evidence type="ECO:0000256" key="6">
    <source>
        <dbReference type="SAM" id="Phobius"/>
    </source>
</evidence>
<gene>
    <name evidence="8" type="ORF">J5N97_020128</name>
</gene>
<dbReference type="InterPro" id="IPR045120">
    <property type="entry name" value="Suco/Slp1-like"/>
</dbReference>
<feature type="transmembrane region" description="Helical" evidence="6">
    <location>
        <begin position="26"/>
        <end position="48"/>
    </location>
</feature>
<sequence>MQRSRKALLQRRAASEKNSISGRTRLYKVSLSLVLLLWGIIFLLNSLISNGNGYKDGLGVVSEESIWHEAGPDTSEEAHEHGVPLAPSQASDNDVHITRSVSVENLTDAFVNEDNKEILPSNGEKQAEENFLLNHKAENETFSRSDRVETVGKNERISRVTPLGLDEFKSRATAPKGKPISNKDTVVHRVEPGGKEYNYASATKGAKVLAFNKEAKGASNILDKDKDKYLRNPCSAEEKFVVIELSEETLVDSIEIANFEHYSSNLKDFELLSSLVYPTDHWVKLRNFTAGNVKHAQRSSLQEPNWARYLKLNLLSHYGAEFPCTLKSKPPQVGRMPGDTVLKILMQKVQALDVNFSVLESYLEELNGRYGRIFKDFDDDIANKDKLLEKIILDIKSPRKPKRCVCQ</sequence>
<dbReference type="Pfam" id="PF07738">
    <property type="entry name" value="Sad1_UNC"/>
    <property type="match status" value="1"/>
</dbReference>
<evidence type="ECO:0000313" key="8">
    <source>
        <dbReference type="EMBL" id="KAJ0972169.1"/>
    </source>
</evidence>
<evidence type="ECO:0000256" key="4">
    <source>
        <dbReference type="ARBA" id="ARBA00023136"/>
    </source>
</evidence>
<evidence type="ECO:0000256" key="5">
    <source>
        <dbReference type="SAM" id="MobiDB-lite"/>
    </source>
</evidence>
<dbReference type="GO" id="GO:0034975">
    <property type="term" value="P:protein folding in endoplasmic reticulum"/>
    <property type="evidence" value="ECO:0007669"/>
    <property type="project" value="TreeGrafter"/>
</dbReference>
<comment type="subcellular location">
    <subcellularLocation>
        <location evidence="1">Endomembrane system</location>
    </subcellularLocation>
</comment>
<dbReference type="Proteomes" id="UP001085076">
    <property type="component" value="Miscellaneous, Linkage group lg05"/>
</dbReference>
<protein>
    <recommendedName>
        <fullName evidence="7">SUN domain-containing protein</fullName>
    </recommendedName>
</protein>
<evidence type="ECO:0000256" key="1">
    <source>
        <dbReference type="ARBA" id="ARBA00004308"/>
    </source>
</evidence>
<dbReference type="AlphaFoldDB" id="A0A9D5HD49"/>
<evidence type="ECO:0000256" key="3">
    <source>
        <dbReference type="ARBA" id="ARBA00022989"/>
    </source>
</evidence>
<keyword evidence="3 6" id="KW-1133">Transmembrane helix</keyword>
<dbReference type="InterPro" id="IPR008979">
    <property type="entry name" value="Galactose-bd-like_sf"/>
</dbReference>
<dbReference type="GO" id="GO:0016020">
    <property type="term" value="C:membrane"/>
    <property type="evidence" value="ECO:0007669"/>
    <property type="project" value="InterPro"/>
</dbReference>
<dbReference type="Gene3D" id="2.60.120.260">
    <property type="entry name" value="Galactose-binding domain-like"/>
    <property type="match status" value="1"/>
</dbReference>
<dbReference type="OrthoDB" id="266334at2759"/>
<dbReference type="InterPro" id="IPR012919">
    <property type="entry name" value="SUN_dom"/>
</dbReference>
<accession>A0A9D5HD49</accession>
<feature type="domain" description="SUN" evidence="7">
    <location>
        <begin position="176"/>
        <end position="336"/>
    </location>
</feature>
<dbReference type="EMBL" id="JAGGNH010000005">
    <property type="protein sequence ID" value="KAJ0972169.1"/>
    <property type="molecule type" value="Genomic_DNA"/>
</dbReference>
<proteinExistence type="predicted"/>
<dbReference type="GO" id="GO:0012505">
    <property type="term" value="C:endomembrane system"/>
    <property type="evidence" value="ECO:0007669"/>
    <property type="project" value="UniProtKB-SubCell"/>
</dbReference>
<keyword evidence="9" id="KW-1185">Reference proteome</keyword>
<organism evidence="8 9">
    <name type="scientific">Dioscorea zingiberensis</name>
    <dbReference type="NCBI Taxonomy" id="325984"/>
    <lineage>
        <taxon>Eukaryota</taxon>
        <taxon>Viridiplantae</taxon>
        <taxon>Streptophyta</taxon>
        <taxon>Embryophyta</taxon>
        <taxon>Tracheophyta</taxon>
        <taxon>Spermatophyta</taxon>
        <taxon>Magnoliopsida</taxon>
        <taxon>Liliopsida</taxon>
        <taxon>Dioscoreales</taxon>
        <taxon>Dioscoreaceae</taxon>
        <taxon>Dioscorea</taxon>
    </lineage>
</organism>
<reference evidence="8" key="2">
    <citation type="journal article" date="2022" name="Hortic Res">
        <title>The genome of Dioscorea zingiberensis sheds light on the biosynthesis, origin and evolution of the medicinally important diosgenin saponins.</title>
        <authorList>
            <person name="Li Y."/>
            <person name="Tan C."/>
            <person name="Li Z."/>
            <person name="Guo J."/>
            <person name="Li S."/>
            <person name="Chen X."/>
            <person name="Wang C."/>
            <person name="Dai X."/>
            <person name="Yang H."/>
            <person name="Song W."/>
            <person name="Hou L."/>
            <person name="Xu J."/>
            <person name="Tong Z."/>
            <person name="Xu A."/>
            <person name="Yuan X."/>
            <person name="Wang W."/>
            <person name="Yang Q."/>
            <person name="Chen L."/>
            <person name="Sun Z."/>
            <person name="Wang K."/>
            <person name="Pan B."/>
            <person name="Chen J."/>
            <person name="Bao Y."/>
            <person name="Liu F."/>
            <person name="Qi X."/>
            <person name="Gang D.R."/>
            <person name="Wen J."/>
            <person name="Li J."/>
        </authorList>
    </citation>
    <scope>NUCLEOTIDE SEQUENCE</scope>
    <source>
        <strain evidence="8">Dzin_1.0</strain>
    </source>
</reference>
<keyword evidence="4 6" id="KW-0472">Membrane</keyword>
<feature type="region of interest" description="Disordered" evidence="5">
    <location>
        <begin position="70"/>
        <end position="91"/>
    </location>
</feature>
<keyword evidence="2 6" id="KW-0812">Transmembrane</keyword>
<dbReference type="PANTHER" id="PTHR12953:SF0">
    <property type="entry name" value="SUN DOMAIN-CONTAINING OSSIFICATION FACTOR"/>
    <property type="match status" value="1"/>
</dbReference>
<dbReference type="SUPFAM" id="SSF49785">
    <property type="entry name" value="Galactose-binding domain-like"/>
    <property type="match status" value="1"/>
</dbReference>
<feature type="compositionally biased region" description="Basic and acidic residues" evidence="5">
    <location>
        <begin position="70"/>
        <end position="82"/>
    </location>
</feature>
<name>A0A9D5HD49_9LILI</name>
<evidence type="ECO:0000256" key="2">
    <source>
        <dbReference type="ARBA" id="ARBA00022692"/>
    </source>
</evidence>
<dbReference type="PROSITE" id="PS51469">
    <property type="entry name" value="SUN"/>
    <property type="match status" value="1"/>
</dbReference>
<dbReference type="PANTHER" id="PTHR12953">
    <property type="entry name" value="MEMBRANE PROTEIN CH1 RELATED"/>
    <property type="match status" value="1"/>
</dbReference>
<dbReference type="GO" id="GO:0005737">
    <property type="term" value="C:cytoplasm"/>
    <property type="evidence" value="ECO:0007669"/>
    <property type="project" value="TreeGrafter"/>
</dbReference>
<reference evidence="8" key="1">
    <citation type="submission" date="2021-03" db="EMBL/GenBank/DDBJ databases">
        <authorList>
            <person name="Li Z."/>
            <person name="Yang C."/>
        </authorList>
    </citation>
    <scope>NUCLEOTIDE SEQUENCE</scope>
    <source>
        <strain evidence="8">Dzin_1.0</strain>
        <tissue evidence="8">Leaf</tissue>
    </source>
</reference>
<comment type="caution">
    <text evidence="8">The sequence shown here is derived from an EMBL/GenBank/DDBJ whole genome shotgun (WGS) entry which is preliminary data.</text>
</comment>
<evidence type="ECO:0000259" key="7">
    <source>
        <dbReference type="PROSITE" id="PS51469"/>
    </source>
</evidence>